<reference evidence="1" key="1">
    <citation type="submission" date="2022-10" db="EMBL/GenBank/DDBJ databases">
        <title>Culturing micro-colonial fungi from biological soil crusts in the Mojave desert and describing Neophaeococcomyces mojavensis, and introducing the new genera and species Taxawa tesnikishii.</title>
        <authorList>
            <person name="Kurbessoian T."/>
            <person name="Stajich J.E."/>
        </authorList>
    </citation>
    <scope>NUCLEOTIDE SEQUENCE</scope>
    <source>
        <strain evidence="1">JES_112</strain>
    </source>
</reference>
<dbReference type="Proteomes" id="UP001172386">
    <property type="component" value="Unassembled WGS sequence"/>
</dbReference>
<dbReference type="EMBL" id="JAPDRQ010000093">
    <property type="protein sequence ID" value="KAJ9655560.1"/>
    <property type="molecule type" value="Genomic_DNA"/>
</dbReference>
<evidence type="ECO:0000313" key="2">
    <source>
        <dbReference type="Proteomes" id="UP001172386"/>
    </source>
</evidence>
<accession>A0ACC3A5E7</accession>
<evidence type="ECO:0000313" key="1">
    <source>
        <dbReference type="EMBL" id="KAJ9655560.1"/>
    </source>
</evidence>
<sequence length="264" mass="29340">MPFEGDSPDSTSLRSRSNRVSRACDRCRIRKIKCNGKSQCSRCNIDDAVCVYTKRRRPNDRAYSKEYVQLLEEQQTMLVKGVKELYRRSSRGEALPELPGGLDEHMLIHKVLSSLNVLPENQEISEDQASIAGDFSASSSVCGSTPSESFFPERDWQMDPLSSCTSSSTLSSRETTASPEIPSMAELDGFFGRFDAEKLGFDAMSSLADPTPRAVELSFQEAFSDVYFMGQDIAMNGLVNIDGFVNPRDTCRVLPVHMTHAYTG</sequence>
<name>A0ACC3A5E7_9EURO</name>
<organism evidence="1 2">
    <name type="scientific">Neophaeococcomyces mojaviensis</name>
    <dbReference type="NCBI Taxonomy" id="3383035"/>
    <lineage>
        <taxon>Eukaryota</taxon>
        <taxon>Fungi</taxon>
        <taxon>Dikarya</taxon>
        <taxon>Ascomycota</taxon>
        <taxon>Pezizomycotina</taxon>
        <taxon>Eurotiomycetes</taxon>
        <taxon>Chaetothyriomycetidae</taxon>
        <taxon>Chaetothyriales</taxon>
        <taxon>Chaetothyriales incertae sedis</taxon>
        <taxon>Neophaeococcomyces</taxon>
    </lineage>
</organism>
<comment type="caution">
    <text evidence="1">The sequence shown here is derived from an EMBL/GenBank/DDBJ whole genome shotgun (WGS) entry which is preliminary data.</text>
</comment>
<gene>
    <name evidence="1" type="primary">FCR1_2</name>
    <name evidence="1" type="ORF">H2198_005561</name>
</gene>
<keyword evidence="2" id="KW-1185">Reference proteome</keyword>
<protein>
    <submittedName>
        <fullName evidence="1">Fluconazole resistance protein 1</fullName>
    </submittedName>
</protein>
<proteinExistence type="predicted"/>